<evidence type="ECO:0000313" key="2">
    <source>
        <dbReference type="EMBL" id="KAK7046399.1"/>
    </source>
</evidence>
<name>A0AAW0D5N6_9AGAR</name>
<organism evidence="2 3">
    <name type="scientific">Favolaschia claudopus</name>
    <dbReference type="NCBI Taxonomy" id="2862362"/>
    <lineage>
        <taxon>Eukaryota</taxon>
        <taxon>Fungi</taxon>
        <taxon>Dikarya</taxon>
        <taxon>Basidiomycota</taxon>
        <taxon>Agaricomycotina</taxon>
        <taxon>Agaricomycetes</taxon>
        <taxon>Agaricomycetidae</taxon>
        <taxon>Agaricales</taxon>
        <taxon>Marasmiineae</taxon>
        <taxon>Mycenaceae</taxon>
        <taxon>Favolaschia</taxon>
    </lineage>
</organism>
<dbReference type="EMBL" id="JAWWNJ010000010">
    <property type="protein sequence ID" value="KAK7046399.1"/>
    <property type="molecule type" value="Genomic_DNA"/>
</dbReference>
<keyword evidence="3" id="KW-1185">Reference proteome</keyword>
<evidence type="ECO:0000313" key="3">
    <source>
        <dbReference type="Proteomes" id="UP001362999"/>
    </source>
</evidence>
<sequence length="88" mass="9700">MGTPTPSQAPALLKVVVATLVHAAGAAAAPNTLEQRVALLKADFYAERFGKHFVQCRKCQKEIRLDKRSEYYPGSPPISRSRSRIVFS</sequence>
<accession>A0AAW0D5N6</accession>
<feature type="signal peptide" evidence="1">
    <location>
        <begin position="1"/>
        <end position="28"/>
    </location>
</feature>
<dbReference type="Proteomes" id="UP001362999">
    <property type="component" value="Unassembled WGS sequence"/>
</dbReference>
<evidence type="ECO:0000256" key="1">
    <source>
        <dbReference type="SAM" id="SignalP"/>
    </source>
</evidence>
<protein>
    <submittedName>
        <fullName evidence="2">Uncharacterized protein</fullName>
    </submittedName>
</protein>
<feature type="chain" id="PRO_5043452029" evidence="1">
    <location>
        <begin position="29"/>
        <end position="88"/>
    </location>
</feature>
<keyword evidence="1" id="KW-0732">Signal</keyword>
<comment type="caution">
    <text evidence="2">The sequence shown here is derived from an EMBL/GenBank/DDBJ whole genome shotgun (WGS) entry which is preliminary data.</text>
</comment>
<dbReference type="AlphaFoldDB" id="A0AAW0D5N6"/>
<proteinExistence type="predicted"/>
<gene>
    <name evidence="2" type="ORF">R3P38DRAFT_2873613</name>
</gene>
<reference evidence="2 3" key="1">
    <citation type="journal article" date="2024" name="J Genomics">
        <title>Draft genome sequencing and assembly of Favolaschia claudopus CIRM-BRFM 2984 isolated from oak limbs.</title>
        <authorList>
            <person name="Navarro D."/>
            <person name="Drula E."/>
            <person name="Chaduli D."/>
            <person name="Cazenave R."/>
            <person name="Ahrendt S."/>
            <person name="Wang J."/>
            <person name="Lipzen A."/>
            <person name="Daum C."/>
            <person name="Barry K."/>
            <person name="Grigoriev I.V."/>
            <person name="Favel A."/>
            <person name="Rosso M.N."/>
            <person name="Martin F."/>
        </authorList>
    </citation>
    <scope>NUCLEOTIDE SEQUENCE [LARGE SCALE GENOMIC DNA]</scope>
    <source>
        <strain evidence="2 3">CIRM-BRFM 2984</strain>
    </source>
</reference>